<dbReference type="AlphaFoldDB" id="A0A3P1BLY2"/>
<gene>
    <name evidence="1" type="ORF">EHT25_16330</name>
</gene>
<evidence type="ECO:0000313" key="2">
    <source>
        <dbReference type="Proteomes" id="UP000271925"/>
    </source>
</evidence>
<name>A0A3P1BLY2_9BACT</name>
<proteinExistence type="predicted"/>
<dbReference type="EMBL" id="RQJO01000009">
    <property type="protein sequence ID" value="RRB02057.1"/>
    <property type="molecule type" value="Genomic_DNA"/>
</dbReference>
<accession>A0A3P1BLY2</accession>
<sequence>MQAKIPNNRELKKLFTNIEKYLNRVRYYEQLMFASGVKEEYIDEFSAIVANLKEQTAKSVNWEFYLFFRNYNDVFYPFMKYLGLGDYYLMWKNEKNEIDGYLDRNTSTREAAFWNAGYYDGFVTFAEKLRPLKKNIDHILQANQESLEVYASGRKVLPPTTRKEEIFYRRGFRYGMEEVCLKANIKFNRRVRMSIPYVTWSDSWLFKIGTPPGETEYENLPQVLAEVLGRR</sequence>
<dbReference type="RefSeq" id="WP_124876221.1">
    <property type="nucleotide sequence ID" value="NZ_RQJO01000009.1"/>
</dbReference>
<keyword evidence="2" id="KW-1185">Reference proteome</keyword>
<evidence type="ECO:0000313" key="1">
    <source>
        <dbReference type="EMBL" id="RRB02057.1"/>
    </source>
</evidence>
<comment type="caution">
    <text evidence="1">The sequence shown here is derived from an EMBL/GenBank/DDBJ whole genome shotgun (WGS) entry which is preliminary data.</text>
</comment>
<reference evidence="1 2" key="1">
    <citation type="submission" date="2018-11" db="EMBL/GenBank/DDBJ databases">
        <authorList>
            <person name="Zhou Z."/>
            <person name="Wang G."/>
        </authorList>
    </citation>
    <scope>NUCLEOTIDE SEQUENCE [LARGE SCALE GENOMIC DNA]</scope>
    <source>
        <strain evidence="1 2">KCTC52004</strain>
    </source>
</reference>
<protein>
    <submittedName>
        <fullName evidence="1">Uncharacterized protein</fullName>
    </submittedName>
</protein>
<dbReference type="Proteomes" id="UP000271925">
    <property type="component" value="Unassembled WGS sequence"/>
</dbReference>
<organism evidence="1 2">
    <name type="scientific">Larkinella rosea</name>
    <dbReference type="NCBI Taxonomy" id="2025312"/>
    <lineage>
        <taxon>Bacteria</taxon>
        <taxon>Pseudomonadati</taxon>
        <taxon>Bacteroidota</taxon>
        <taxon>Cytophagia</taxon>
        <taxon>Cytophagales</taxon>
        <taxon>Spirosomataceae</taxon>
        <taxon>Larkinella</taxon>
    </lineage>
</organism>